<feature type="region of interest" description="Disordered" evidence="1">
    <location>
        <begin position="1"/>
        <end position="48"/>
    </location>
</feature>
<dbReference type="KEGG" id="psoj:PHYSODRAFT_331989"/>
<reference evidence="3" key="2">
    <citation type="submission" date="2011-09" db="EMBL/GenBank/DDBJ databases">
        <authorList>
            <consortium name="US DOE Joint Genome Institute (JGI-PGF)"/>
            <person name="Aerts A."/>
            <person name="Grimwood J."/>
            <person name="Schmutz J."/>
            <person name="Lucas S."/>
            <person name="Hammon N."/>
            <person name="Glavina del Rio T."/>
            <person name="Dalin E."/>
            <person name="Tice H."/>
            <person name="Pitluck S."/>
            <person name="Dehal P."/>
            <person name="Chapman J."/>
            <person name="Putman N.H."/>
            <person name="Salamov A.A."/>
            <person name="Terry A."/>
            <person name="Rokhsar D.S."/>
            <person name="Boore J.L."/>
            <person name="Tripathy S."/>
            <person name="Tyler B.M."/>
            <person name="Grigoriev I.V."/>
        </authorList>
    </citation>
    <scope>NUCLEOTIDE SEQUENCE</scope>
    <source>
        <strain evidence="3">P6497</strain>
    </source>
</reference>
<dbReference type="EMBL" id="JH159154">
    <property type="protein sequence ID" value="EGZ18134.1"/>
    <property type="molecule type" value="Genomic_DNA"/>
</dbReference>
<feature type="compositionally biased region" description="Low complexity" evidence="1">
    <location>
        <begin position="354"/>
        <end position="372"/>
    </location>
</feature>
<dbReference type="InParanoid" id="G4ZIS0"/>
<feature type="compositionally biased region" description="Acidic residues" evidence="1">
    <location>
        <begin position="227"/>
        <end position="239"/>
    </location>
</feature>
<proteinExistence type="predicted"/>
<evidence type="ECO:0000313" key="4">
    <source>
        <dbReference type="Proteomes" id="UP000002640"/>
    </source>
</evidence>
<feature type="compositionally biased region" description="Basic and acidic residues" evidence="1">
    <location>
        <begin position="314"/>
        <end position="328"/>
    </location>
</feature>
<dbReference type="EMBL" id="JH159174">
    <property type="protein sequence ID" value="EGZ04815.1"/>
    <property type="molecule type" value="Genomic_DNA"/>
</dbReference>
<dbReference type="AlphaFoldDB" id="G4ZIS0"/>
<dbReference type="GeneID" id="20648431"/>
<dbReference type="RefSeq" id="XP_009527192.1">
    <property type="nucleotide sequence ID" value="XM_009528897.1"/>
</dbReference>
<feature type="region of interest" description="Disordered" evidence="1">
    <location>
        <begin position="314"/>
        <end position="372"/>
    </location>
</feature>
<feature type="compositionally biased region" description="Polar residues" evidence="1">
    <location>
        <begin position="334"/>
        <end position="346"/>
    </location>
</feature>
<protein>
    <submittedName>
        <fullName evidence="3">Uncharacterized protein</fullName>
    </submittedName>
</protein>
<feature type="compositionally biased region" description="Basic and acidic residues" evidence="1">
    <location>
        <begin position="67"/>
        <end position="76"/>
    </location>
</feature>
<dbReference type="KEGG" id="psoj:PHYSODRAFT_343000"/>
<reference evidence="3 4" key="1">
    <citation type="journal article" date="2006" name="Science">
        <title>Phytophthora genome sequences uncover evolutionary origins and mechanisms of pathogenesis.</title>
        <authorList>
            <person name="Tyler B.M."/>
            <person name="Tripathy S."/>
            <person name="Zhang X."/>
            <person name="Dehal P."/>
            <person name="Jiang R.H."/>
            <person name="Aerts A."/>
            <person name="Arredondo F.D."/>
            <person name="Baxter L."/>
            <person name="Bensasson D."/>
            <person name="Beynon J.L."/>
            <person name="Chapman J."/>
            <person name="Damasceno C.M."/>
            <person name="Dorrance A.E."/>
            <person name="Dou D."/>
            <person name="Dickerman A.W."/>
            <person name="Dubchak I.L."/>
            <person name="Garbelotto M."/>
            <person name="Gijzen M."/>
            <person name="Gordon S.G."/>
            <person name="Govers F."/>
            <person name="Grunwald N.J."/>
            <person name="Huang W."/>
            <person name="Ivors K.L."/>
            <person name="Jones R.W."/>
            <person name="Kamoun S."/>
            <person name="Krampis K."/>
            <person name="Lamour K.H."/>
            <person name="Lee M.K."/>
            <person name="McDonald W.H."/>
            <person name="Medina M."/>
            <person name="Meijer H.J."/>
            <person name="Nordberg E.K."/>
            <person name="Maclean D.J."/>
            <person name="Ospina-Giraldo M.D."/>
            <person name="Morris P.F."/>
            <person name="Phuntumart V."/>
            <person name="Putnam N.H."/>
            <person name="Rash S."/>
            <person name="Rose J.K."/>
            <person name="Sakihama Y."/>
            <person name="Salamov A.A."/>
            <person name="Savidor A."/>
            <person name="Scheuring C.F."/>
            <person name="Smith B.M."/>
            <person name="Sobral B.W."/>
            <person name="Terry A."/>
            <person name="Torto-Alalibo T.A."/>
            <person name="Win J."/>
            <person name="Xu Z."/>
            <person name="Zhang H."/>
            <person name="Grigoriev I.V."/>
            <person name="Rokhsar D.S."/>
            <person name="Boore J.L."/>
        </authorList>
    </citation>
    <scope>NUCLEOTIDE SEQUENCE [LARGE SCALE GENOMIC DNA]</scope>
    <source>
        <strain evidence="3 4">P6497</strain>
    </source>
</reference>
<feature type="region of interest" description="Disordered" evidence="1">
    <location>
        <begin position="67"/>
        <end position="144"/>
    </location>
</feature>
<organism evidence="4">
    <name type="scientific">Phytophthora sojae (strain P6497)</name>
    <name type="common">Soybean stem and root rot agent</name>
    <name type="synonym">Phytophthora megasperma f. sp. glycines</name>
    <dbReference type="NCBI Taxonomy" id="1094619"/>
    <lineage>
        <taxon>Eukaryota</taxon>
        <taxon>Sar</taxon>
        <taxon>Stramenopiles</taxon>
        <taxon>Oomycota</taxon>
        <taxon>Peronosporomycetes</taxon>
        <taxon>Peronosporales</taxon>
        <taxon>Peronosporaceae</taxon>
        <taxon>Phytophthora</taxon>
    </lineage>
</organism>
<dbReference type="Proteomes" id="UP000002640">
    <property type="component" value="Unassembled WGS sequence"/>
</dbReference>
<name>G4ZIS0_PHYSP</name>
<keyword evidence="4" id="KW-1185">Reference proteome</keyword>
<evidence type="ECO:0000256" key="1">
    <source>
        <dbReference type="SAM" id="MobiDB-lite"/>
    </source>
</evidence>
<gene>
    <name evidence="3" type="ORF">PHYSODRAFT_331989</name>
    <name evidence="2" type="ORF">PHYSODRAFT_343000</name>
</gene>
<feature type="compositionally biased region" description="Basic and acidic residues" evidence="1">
    <location>
        <begin position="88"/>
        <end position="102"/>
    </location>
</feature>
<evidence type="ECO:0000313" key="2">
    <source>
        <dbReference type="EMBL" id="EGZ04815.1"/>
    </source>
</evidence>
<feature type="region of interest" description="Disordered" evidence="1">
    <location>
        <begin position="161"/>
        <end position="288"/>
    </location>
</feature>
<accession>G4ZIS0</accession>
<evidence type="ECO:0000313" key="3">
    <source>
        <dbReference type="EMBL" id="EGZ18134.1"/>
    </source>
</evidence>
<sequence>MSSVTGGPGRRTQASGTVVVDVTNVTDDEESETAVTDGDTPQMLDEGDCGAIGCTTEVQYLEGTALDERRSGERAAESPGHSRICQLGERRADKRAGEHGEDADATADVPAGGDRVTSDGQYGVKSEKTHVQTRSVGIRPAQRLGQDKRTRFMVVIQGHTTVDSSRLRSGSAARKAAMTALTPTQAKTARSGKSRRVPRRPAKKLSIPDGDEDTEDGFDERHKGADDGDQDSPSDEQEETAASRPGPVSEQEPVPARNEETGEEAPTQTPQASDEQGGRSGDSDAPAPTMDIAVIANALQQLTTAVAGLQAREAARGDDGGHGHDAGDRGGGQPQQPAASVATGASQRGRARGVTTDSTSATPATSTRTVARVPTPTMEAAPVVVQTMSPEIAAMAAAVQQLTTMVAQSQPTAMSGGT</sequence>
<feature type="compositionally biased region" description="Basic residues" evidence="1">
    <location>
        <begin position="190"/>
        <end position="203"/>
    </location>
</feature>
<dbReference type="RefSeq" id="XP_009539791.1">
    <property type="nucleotide sequence ID" value="XM_009541496.1"/>
</dbReference>
<feature type="compositionally biased region" description="Acidic residues" evidence="1">
    <location>
        <begin position="209"/>
        <end position="218"/>
    </location>
</feature>
<dbReference type="GeneID" id="20646371"/>